<keyword evidence="4" id="KW-0963">Cytoplasm</keyword>
<evidence type="ECO:0000256" key="1">
    <source>
        <dbReference type="ARBA" id="ARBA00004496"/>
    </source>
</evidence>
<evidence type="ECO:0000256" key="4">
    <source>
        <dbReference type="ARBA" id="ARBA00022490"/>
    </source>
</evidence>
<dbReference type="Proteomes" id="UP000037822">
    <property type="component" value="Unassembled WGS sequence"/>
</dbReference>
<dbReference type="RefSeq" id="WP_054211323.1">
    <property type="nucleotide sequence ID" value="NZ_LGSZ01000060.1"/>
</dbReference>
<sequence length="188" mass="20448">METEGGRAAKARPERRAPRRITADYLQRAAMHYLERYAAPAAQLRRVLARKVTISCRHHGLETAAFEVMLDEVVARCVASGLVDDERFAQVRAATLRRKGRSSRAVAASLSAKGVSRDLAAEASEVSAEDEMAAALKTARRKRLGPWSRGDRAAVRQKDLAAMARAGFSMTIARTVIDGAGDEDVTNV</sequence>
<keyword evidence="7" id="KW-1185">Reference proteome</keyword>
<dbReference type="PANTHER" id="PTHR33602:SF1">
    <property type="entry name" value="REGULATORY PROTEIN RECX FAMILY PROTEIN"/>
    <property type="match status" value="1"/>
</dbReference>
<comment type="similarity">
    <text evidence="2">Belongs to the RecX family.</text>
</comment>
<dbReference type="OrthoDB" id="5507982at2"/>
<comment type="subcellular location">
    <subcellularLocation>
        <location evidence="1">Cytoplasm</location>
    </subcellularLocation>
</comment>
<dbReference type="Gene3D" id="1.10.10.10">
    <property type="entry name" value="Winged helix-like DNA-binding domain superfamily/Winged helix DNA-binding domain"/>
    <property type="match status" value="1"/>
</dbReference>
<evidence type="ECO:0000256" key="3">
    <source>
        <dbReference type="ARBA" id="ARBA00018111"/>
    </source>
</evidence>
<comment type="caution">
    <text evidence="6">The sequence shown here is derived from an EMBL/GenBank/DDBJ whole genome shotgun (WGS) entry which is preliminary data.</text>
</comment>
<feature type="domain" description="RecX second three-helical" evidence="5">
    <location>
        <begin position="84"/>
        <end position="123"/>
    </location>
</feature>
<dbReference type="PATRIC" id="fig|1526658.3.peg.1669"/>
<dbReference type="Pfam" id="PF02631">
    <property type="entry name" value="RecX_HTH2"/>
    <property type="match status" value="1"/>
</dbReference>
<evidence type="ECO:0000256" key="2">
    <source>
        <dbReference type="ARBA" id="ARBA00009695"/>
    </source>
</evidence>
<accession>A0A0N1N0P8</accession>
<dbReference type="GO" id="GO:0006282">
    <property type="term" value="P:regulation of DNA repair"/>
    <property type="evidence" value="ECO:0007669"/>
    <property type="project" value="InterPro"/>
</dbReference>
<dbReference type="InterPro" id="IPR053924">
    <property type="entry name" value="RecX_HTH_2nd"/>
</dbReference>
<dbReference type="InterPro" id="IPR036388">
    <property type="entry name" value="WH-like_DNA-bd_sf"/>
</dbReference>
<dbReference type="EMBL" id="LGSZ01000060">
    <property type="protein sequence ID" value="KPH77348.1"/>
    <property type="molecule type" value="Genomic_DNA"/>
</dbReference>
<proteinExistence type="inferred from homology"/>
<evidence type="ECO:0000313" key="6">
    <source>
        <dbReference type="EMBL" id="KPH77348.1"/>
    </source>
</evidence>
<name>A0A0N1N0P8_9HYPH</name>
<dbReference type="AlphaFoldDB" id="A0A0N1N0P8"/>
<dbReference type="PANTHER" id="PTHR33602">
    <property type="entry name" value="REGULATORY PROTEIN RECX FAMILY PROTEIN"/>
    <property type="match status" value="1"/>
</dbReference>
<evidence type="ECO:0000259" key="5">
    <source>
        <dbReference type="Pfam" id="PF02631"/>
    </source>
</evidence>
<dbReference type="GO" id="GO:0005737">
    <property type="term" value="C:cytoplasm"/>
    <property type="evidence" value="ECO:0007669"/>
    <property type="project" value="UniProtKB-SubCell"/>
</dbReference>
<protein>
    <recommendedName>
        <fullName evidence="3">Regulatory protein RecX</fullName>
    </recommendedName>
</protein>
<reference evidence="6 7" key="1">
    <citation type="submission" date="2015-07" db="EMBL/GenBank/DDBJ databases">
        <title>Whole genome sequencing of Bosea vaviloviae isolated from cave pool.</title>
        <authorList>
            <person name="Tan N.E.H."/>
            <person name="Lee Y.P."/>
            <person name="Gan H.M."/>
            <person name="Barton H."/>
            <person name="Savka M.A."/>
        </authorList>
    </citation>
    <scope>NUCLEOTIDE SEQUENCE [LARGE SCALE GENOMIC DNA]</scope>
    <source>
        <strain evidence="6 7">SD260</strain>
    </source>
</reference>
<evidence type="ECO:0000313" key="7">
    <source>
        <dbReference type="Proteomes" id="UP000037822"/>
    </source>
</evidence>
<dbReference type="InterPro" id="IPR003783">
    <property type="entry name" value="Regulatory_RecX"/>
</dbReference>
<organism evidence="6 7">
    <name type="scientific">Bosea vaviloviae</name>
    <dbReference type="NCBI Taxonomy" id="1526658"/>
    <lineage>
        <taxon>Bacteria</taxon>
        <taxon>Pseudomonadati</taxon>
        <taxon>Pseudomonadota</taxon>
        <taxon>Alphaproteobacteria</taxon>
        <taxon>Hyphomicrobiales</taxon>
        <taxon>Boseaceae</taxon>
        <taxon>Bosea</taxon>
    </lineage>
</organism>
<gene>
    <name evidence="6" type="ORF">AE618_22610</name>
</gene>